<evidence type="ECO:0000313" key="2">
    <source>
        <dbReference type="Proteomes" id="UP000827556"/>
    </source>
</evidence>
<accession>A0AA48X507</accession>
<organism evidence="1 2">
    <name type="scientific">Methanoculleus virus Blf4</name>
    <dbReference type="NCBI Taxonomy" id="3070925"/>
    <lineage>
        <taxon>Viruses</taxon>
        <taxon>Duplodnaviria</taxon>
        <taxon>Heunggongvirae</taxon>
        <taxon>Uroviricota</taxon>
        <taxon>Caudoviricetes</taxon>
        <taxon>Pungoviridae</taxon>
        <taxon>Flagovirus</taxon>
        <taxon>Flagovirus limi</taxon>
    </lineage>
</organism>
<dbReference type="Proteomes" id="UP000827556">
    <property type="component" value="Segment"/>
</dbReference>
<reference evidence="2" key="1">
    <citation type="submission" date="2021-05" db="EMBL/GenBank/DDBJ databases">
        <authorList>
            <person name="Kupczok A."/>
            <person name="Weidenbach K."/>
            <person name="Wolf S."/>
            <person name="Fischer M.A."/>
            <person name="Kern T."/>
            <person name="Reetz J."/>
            <person name="Urbanska N."/>
            <person name="Kunzel S."/>
            <person name="Schmitz R.A."/>
            <person name="Rother M."/>
        </authorList>
    </citation>
    <scope>NUCLEOTIDE SEQUENCE [LARGE SCALE GENOMIC DNA]</scope>
</reference>
<proteinExistence type="predicted"/>
<name>A0AA48X507_9CAUD</name>
<keyword evidence="2" id="KW-1185">Reference proteome</keyword>
<protein>
    <submittedName>
        <fullName evidence="1">Uncharacterized protein</fullName>
    </submittedName>
</protein>
<evidence type="ECO:0000313" key="1">
    <source>
        <dbReference type="EMBL" id="QXM18657.1"/>
    </source>
</evidence>
<sequence>MTERYNCVGPCATTCKSGAGTDAQDGTFDRIIVAAAEHAAREAGLPGRADRMIACRSCGAPTASSDGICRDCADAMREERAAALGERCRVHRVRRVEDLPVSVLEEMQAEWGRC</sequence>
<dbReference type="EMBL" id="MZ171369">
    <property type="protein sequence ID" value="QXM18657.1"/>
    <property type="molecule type" value="Genomic_DNA"/>
</dbReference>